<evidence type="ECO:0000256" key="2">
    <source>
        <dbReference type="ARBA" id="ARBA00023242"/>
    </source>
</evidence>
<feature type="domain" description="BHLH" evidence="4">
    <location>
        <begin position="474"/>
        <end position="525"/>
    </location>
</feature>
<dbReference type="EMBL" id="JADGJD010000075">
    <property type="protein sequence ID" value="KAJ3055505.1"/>
    <property type="molecule type" value="Genomic_DNA"/>
</dbReference>
<protein>
    <recommendedName>
        <fullName evidence="4">BHLH domain-containing protein</fullName>
    </recommendedName>
</protein>
<dbReference type="SUPFAM" id="SSF47459">
    <property type="entry name" value="HLH, helix-loop-helix DNA-binding domain"/>
    <property type="match status" value="1"/>
</dbReference>
<name>A0AAD5SI73_9FUNG</name>
<organism evidence="5 6">
    <name type="scientific">Rhizophlyctis rosea</name>
    <dbReference type="NCBI Taxonomy" id="64517"/>
    <lineage>
        <taxon>Eukaryota</taxon>
        <taxon>Fungi</taxon>
        <taxon>Fungi incertae sedis</taxon>
        <taxon>Chytridiomycota</taxon>
        <taxon>Chytridiomycota incertae sedis</taxon>
        <taxon>Chytridiomycetes</taxon>
        <taxon>Rhizophlyctidales</taxon>
        <taxon>Rhizophlyctidaceae</taxon>
        <taxon>Rhizophlyctis</taxon>
    </lineage>
</organism>
<comment type="caution">
    <text evidence="5">The sequence shown here is derived from an EMBL/GenBank/DDBJ whole genome shotgun (WGS) entry which is preliminary data.</text>
</comment>
<feature type="region of interest" description="Disordered" evidence="3">
    <location>
        <begin position="205"/>
        <end position="247"/>
    </location>
</feature>
<dbReference type="GO" id="GO:0003700">
    <property type="term" value="F:DNA-binding transcription factor activity"/>
    <property type="evidence" value="ECO:0007669"/>
    <property type="project" value="TreeGrafter"/>
</dbReference>
<dbReference type="SMART" id="SM00353">
    <property type="entry name" value="HLH"/>
    <property type="match status" value="1"/>
</dbReference>
<feature type="region of interest" description="Disordered" evidence="3">
    <location>
        <begin position="274"/>
        <end position="362"/>
    </location>
</feature>
<dbReference type="GO" id="GO:0090575">
    <property type="term" value="C:RNA polymerase II transcription regulator complex"/>
    <property type="evidence" value="ECO:0007669"/>
    <property type="project" value="TreeGrafter"/>
</dbReference>
<feature type="region of interest" description="Disordered" evidence="3">
    <location>
        <begin position="547"/>
        <end position="570"/>
    </location>
</feature>
<dbReference type="GO" id="GO:0003677">
    <property type="term" value="F:DNA binding"/>
    <property type="evidence" value="ECO:0007669"/>
    <property type="project" value="UniProtKB-KW"/>
</dbReference>
<dbReference type="Proteomes" id="UP001212841">
    <property type="component" value="Unassembled WGS sequence"/>
</dbReference>
<reference evidence="5" key="1">
    <citation type="submission" date="2020-05" db="EMBL/GenBank/DDBJ databases">
        <title>Phylogenomic resolution of chytrid fungi.</title>
        <authorList>
            <person name="Stajich J.E."/>
            <person name="Amses K."/>
            <person name="Simmons R."/>
            <person name="Seto K."/>
            <person name="Myers J."/>
            <person name="Bonds A."/>
            <person name="Quandt C.A."/>
            <person name="Barry K."/>
            <person name="Liu P."/>
            <person name="Grigoriev I."/>
            <person name="Longcore J.E."/>
            <person name="James T.Y."/>
        </authorList>
    </citation>
    <scope>NUCLEOTIDE SEQUENCE</scope>
    <source>
        <strain evidence="5">JEL0318</strain>
    </source>
</reference>
<accession>A0AAD5SI73</accession>
<dbReference type="GO" id="GO:0046983">
    <property type="term" value="F:protein dimerization activity"/>
    <property type="evidence" value="ECO:0007669"/>
    <property type="project" value="InterPro"/>
</dbReference>
<dbReference type="Pfam" id="PF00010">
    <property type="entry name" value="HLH"/>
    <property type="match status" value="1"/>
</dbReference>
<keyword evidence="1" id="KW-0238">DNA-binding</keyword>
<sequence length="570" mass="61258">MEDANMSIYAGSTDAMDAYLQNAFGTPDPSLLAPMQLGSLPQMNDLQLQQYLSQTQPSTAPLPLPLHPSQLLLQQHLQNQQAQSMLHNQLLHSTLPAPLPSQLPMNFDNAQQQQHILNHLNMQQNMFSGEAFSQPHASTDFSDLMSPFLIGGANMAVNDDMQEDEDLLLTPLISPAMTPSIDFTKMNLAQNEVFSPLTSPALHPRHTLEQLQHLPPTSLPPTIRRRDTASSSALGSERSKKTPLSSPYIIPRKSLSVTTAALSPHIRPLRSAGLRTSKSPEAQLPPAAQPIPSTPTIPEPLASSSTTNPSSSTNTGTPPPVPGAPPAPDSAVFKVPLPKQPNQPTAPFAPVPAQAGLPSQPSLQAQQAAAAAMYISPELTPQLNPVASPKAIAPVTPAQLMKMDQRPKEVAIAPATPSLISPSLKPLLPQGSAGQSFDAAIRLAQKSNYQNILEGDTEMLGLQYSSDISTGVEIRRTSHKQAEQRRRDSLKQCFEELKLLLPPVEEKNPSKVIILKKAYEYIEMMQKKERETQALIAKLEAEIRGSKEGKKVDGEGVDGSGTGGGGGVTT</sequence>
<dbReference type="InterPro" id="IPR036638">
    <property type="entry name" value="HLH_DNA-bd_sf"/>
</dbReference>
<gene>
    <name evidence="5" type="ORF">HK097_010280</name>
</gene>
<evidence type="ECO:0000313" key="6">
    <source>
        <dbReference type="Proteomes" id="UP001212841"/>
    </source>
</evidence>
<dbReference type="PROSITE" id="PS50888">
    <property type="entry name" value="BHLH"/>
    <property type="match status" value="1"/>
</dbReference>
<dbReference type="GO" id="GO:0045944">
    <property type="term" value="P:positive regulation of transcription by RNA polymerase II"/>
    <property type="evidence" value="ECO:0007669"/>
    <property type="project" value="TreeGrafter"/>
</dbReference>
<dbReference type="PANTHER" id="PTHR10328">
    <property type="entry name" value="PROTEIN MAX MYC-ASSOCIATED FACTOR X"/>
    <property type="match status" value="1"/>
</dbReference>
<feature type="compositionally biased region" description="Gly residues" evidence="3">
    <location>
        <begin position="557"/>
        <end position="570"/>
    </location>
</feature>
<keyword evidence="2" id="KW-0539">Nucleus</keyword>
<evidence type="ECO:0000259" key="4">
    <source>
        <dbReference type="PROSITE" id="PS50888"/>
    </source>
</evidence>
<feature type="compositionally biased region" description="Pro residues" evidence="3">
    <location>
        <begin position="317"/>
        <end position="328"/>
    </location>
</feature>
<dbReference type="AlphaFoldDB" id="A0AAD5SI73"/>
<evidence type="ECO:0000256" key="3">
    <source>
        <dbReference type="SAM" id="MobiDB-lite"/>
    </source>
</evidence>
<dbReference type="PANTHER" id="PTHR10328:SF15">
    <property type="entry name" value="BHLH TRANSCRIPTION FACTOR"/>
    <property type="match status" value="1"/>
</dbReference>
<evidence type="ECO:0000313" key="5">
    <source>
        <dbReference type="EMBL" id="KAJ3055505.1"/>
    </source>
</evidence>
<feature type="compositionally biased region" description="Pro residues" evidence="3">
    <location>
        <begin position="287"/>
        <end position="298"/>
    </location>
</feature>
<keyword evidence="6" id="KW-1185">Reference proteome</keyword>
<dbReference type="InterPro" id="IPR011598">
    <property type="entry name" value="bHLH_dom"/>
</dbReference>
<evidence type="ECO:0000256" key="1">
    <source>
        <dbReference type="ARBA" id="ARBA00023125"/>
    </source>
</evidence>
<proteinExistence type="predicted"/>
<feature type="compositionally biased region" description="Low complexity" evidence="3">
    <location>
        <begin position="302"/>
        <end position="316"/>
    </location>
</feature>
<dbReference type="Gene3D" id="4.10.280.10">
    <property type="entry name" value="Helix-loop-helix DNA-binding domain"/>
    <property type="match status" value="1"/>
</dbReference>